<evidence type="ECO:0000259" key="1">
    <source>
        <dbReference type="Pfam" id="PF07883"/>
    </source>
</evidence>
<dbReference type="PANTHER" id="PTHR36440:SF1">
    <property type="entry name" value="PUTATIVE (AFU_ORTHOLOGUE AFUA_8G07350)-RELATED"/>
    <property type="match status" value="1"/>
</dbReference>
<evidence type="ECO:0000313" key="3">
    <source>
        <dbReference type="Proteomes" id="UP000602395"/>
    </source>
</evidence>
<reference evidence="2 3" key="1">
    <citation type="submission" date="2020-09" db="EMBL/GenBank/DDBJ databases">
        <title>Novel species in genus Gordonia.</title>
        <authorList>
            <person name="Zhang G."/>
        </authorList>
    </citation>
    <scope>NUCLEOTIDE SEQUENCE [LARGE SCALE GENOMIC DNA]</scope>
    <source>
        <strain evidence="2 3">ON-33</strain>
    </source>
</reference>
<dbReference type="InterPro" id="IPR053146">
    <property type="entry name" value="QDO-like"/>
</dbReference>
<gene>
    <name evidence="2" type="ORF">IDF66_15465</name>
</gene>
<dbReference type="RefSeq" id="WP_190267641.1">
    <property type="nucleotide sequence ID" value="NZ_BAABAD010000005.1"/>
</dbReference>
<sequence length="168" mass="18509">MTDITGHESGVRSPDDEVVGTDRASMHLLFDASDTDDALSTLEVRLQAGADGAAPHFHRRSSEMFYVVDGELRVMTGDRIVTLGAGNSLVVPPLMPHAFGATPDTAARVLIVLTPGVERFEYFRLLGRIQSGDASLEELAAVQDEFDNHFVDAPQWWQERQLTRRGDE</sequence>
<dbReference type="Pfam" id="PF07883">
    <property type="entry name" value="Cupin_2"/>
    <property type="match status" value="1"/>
</dbReference>
<dbReference type="PANTHER" id="PTHR36440">
    <property type="entry name" value="PUTATIVE (AFU_ORTHOLOGUE AFUA_8G07350)-RELATED"/>
    <property type="match status" value="1"/>
</dbReference>
<dbReference type="SUPFAM" id="SSF51182">
    <property type="entry name" value="RmlC-like cupins"/>
    <property type="match status" value="1"/>
</dbReference>
<dbReference type="Proteomes" id="UP000602395">
    <property type="component" value="Unassembled WGS sequence"/>
</dbReference>
<comment type="caution">
    <text evidence="2">The sequence shown here is derived from an EMBL/GenBank/DDBJ whole genome shotgun (WGS) entry which is preliminary data.</text>
</comment>
<dbReference type="InterPro" id="IPR011051">
    <property type="entry name" value="RmlC_Cupin_sf"/>
</dbReference>
<dbReference type="InterPro" id="IPR013096">
    <property type="entry name" value="Cupin_2"/>
</dbReference>
<evidence type="ECO:0000313" key="2">
    <source>
        <dbReference type="EMBL" id="MBD1320984.1"/>
    </source>
</evidence>
<proteinExistence type="predicted"/>
<organism evidence="2 3">
    <name type="scientific">Gordonia hankookensis</name>
    <dbReference type="NCBI Taxonomy" id="589403"/>
    <lineage>
        <taxon>Bacteria</taxon>
        <taxon>Bacillati</taxon>
        <taxon>Actinomycetota</taxon>
        <taxon>Actinomycetes</taxon>
        <taxon>Mycobacteriales</taxon>
        <taxon>Gordoniaceae</taxon>
        <taxon>Gordonia</taxon>
    </lineage>
</organism>
<keyword evidence="3" id="KW-1185">Reference proteome</keyword>
<protein>
    <submittedName>
        <fullName evidence="2">Cupin domain-containing protein</fullName>
    </submittedName>
</protein>
<accession>A0ABR7WGY8</accession>
<feature type="domain" description="Cupin type-2" evidence="1">
    <location>
        <begin position="43"/>
        <end position="112"/>
    </location>
</feature>
<name>A0ABR7WGY8_9ACTN</name>
<dbReference type="EMBL" id="JACWMS010000003">
    <property type="protein sequence ID" value="MBD1320984.1"/>
    <property type="molecule type" value="Genomic_DNA"/>
</dbReference>
<dbReference type="Gene3D" id="2.60.120.10">
    <property type="entry name" value="Jelly Rolls"/>
    <property type="match status" value="1"/>
</dbReference>
<dbReference type="InterPro" id="IPR014710">
    <property type="entry name" value="RmlC-like_jellyroll"/>
</dbReference>